<dbReference type="EMBL" id="CP110257">
    <property type="protein sequence ID" value="UZD54087.1"/>
    <property type="molecule type" value="Genomic_DNA"/>
</dbReference>
<dbReference type="Gene3D" id="3.55.40.10">
    <property type="entry name" value="minor pseudopilin epsh domain"/>
    <property type="match status" value="1"/>
</dbReference>
<keyword evidence="5" id="KW-0997">Cell inner membrane</keyword>
<evidence type="ECO:0000256" key="8">
    <source>
        <dbReference type="ARBA" id="ARBA00023136"/>
    </source>
</evidence>
<sequence>MTVLGVLSVLAGAASPSMARLVARYQQQAALSALYAHLSMARQMAVAKGQRITVRAAPAGWHQGWEVFADTNRNALLDEGETVLAVGQARRVHISARGPMAEYVSFDPAGWPVQANGAFLSGRFVICSPGDPHTHLLVMSAAGRIRQERAQGHCPQAS</sequence>
<keyword evidence="7" id="KW-1133">Transmembrane helix</keyword>
<dbReference type="InterPro" id="IPR045584">
    <property type="entry name" value="Pilin-like"/>
</dbReference>
<protein>
    <recommendedName>
        <fullName evidence="2">Type II secretion system protein H</fullName>
    </recommendedName>
    <alternativeName>
        <fullName evidence="10">General secretion pathway protein H</fullName>
    </alternativeName>
</protein>
<evidence type="ECO:0000256" key="5">
    <source>
        <dbReference type="ARBA" id="ARBA00022519"/>
    </source>
</evidence>
<evidence type="ECO:0000256" key="11">
    <source>
        <dbReference type="SAM" id="SignalP"/>
    </source>
</evidence>
<keyword evidence="14" id="KW-1185">Reference proteome</keyword>
<evidence type="ECO:0000256" key="9">
    <source>
        <dbReference type="ARBA" id="ARBA00025772"/>
    </source>
</evidence>
<keyword evidence="6" id="KW-0812">Transmembrane</keyword>
<evidence type="ECO:0000256" key="6">
    <source>
        <dbReference type="ARBA" id="ARBA00022692"/>
    </source>
</evidence>
<proteinExistence type="inferred from homology"/>
<dbReference type="RefSeq" id="WP_264891656.1">
    <property type="nucleotide sequence ID" value="NZ_CP110257.1"/>
</dbReference>
<feature type="chain" id="PRO_5047155095" description="Type II secretion system protein H" evidence="11">
    <location>
        <begin position="20"/>
        <end position="158"/>
    </location>
</feature>
<feature type="signal peptide" evidence="11">
    <location>
        <begin position="1"/>
        <end position="19"/>
    </location>
</feature>
<evidence type="ECO:0000313" key="13">
    <source>
        <dbReference type="EMBL" id="UZD54087.1"/>
    </source>
</evidence>
<gene>
    <name evidence="13" type="ORF">OMP39_10405</name>
</gene>
<name>A0ABY6MQ83_9BURK</name>
<keyword evidence="8" id="KW-0472">Membrane</keyword>
<comment type="similarity">
    <text evidence="9">Belongs to the GSP H family.</text>
</comment>
<evidence type="ECO:0000256" key="1">
    <source>
        <dbReference type="ARBA" id="ARBA00004377"/>
    </source>
</evidence>
<dbReference type="Pfam" id="PF12019">
    <property type="entry name" value="GspH"/>
    <property type="match status" value="1"/>
</dbReference>
<dbReference type="InterPro" id="IPR022346">
    <property type="entry name" value="T2SS_GspH"/>
</dbReference>
<evidence type="ECO:0000256" key="10">
    <source>
        <dbReference type="ARBA" id="ARBA00030775"/>
    </source>
</evidence>
<organism evidence="13 14">
    <name type="scientific">Caldimonas aquatica</name>
    <dbReference type="NCBI Taxonomy" id="376175"/>
    <lineage>
        <taxon>Bacteria</taxon>
        <taxon>Pseudomonadati</taxon>
        <taxon>Pseudomonadota</taxon>
        <taxon>Betaproteobacteria</taxon>
        <taxon>Burkholderiales</taxon>
        <taxon>Sphaerotilaceae</taxon>
        <taxon>Caldimonas</taxon>
    </lineage>
</organism>
<evidence type="ECO:0000313" key="14">
    <source>
        <dbReference type="Proteomes" id="UP001163266"/>
    </source>
</evidence>
<dbReference type="Proteomes" id="UP001163266">
    <property type="component" value="Chromosome"/>
</dbReference>
<keyword evidence="11" id="KW-0732">Signal</keyword>
<dbReference type="SUPFAM" id="SSF54523">
    <property type="entry name" value="Pili subunits"/>
    <property type="match status" value="1"/>
</dbReference>
<evidence type="ECO:0000256" key="2">
    <source>
        <dbReference type="ARBA" id="ARBA00021549"/>
    </source>
</evidence>
<keyword evidence="3" id="KW-1003">Cell membrane</keyword>
<feature type="domain" description="General secretion pathway GspH" evidence="12">
    <location>
        <begin position="32"/>
        <end position="143"/>
    </location>
</feature>
<comment type="subcellular location">
    <subcellularLocation>
        <location evidence="1">Cell inner membrane</location>
        <topology evidence="1">Single-pass membrane protein</topology>
    </subcellularLocation>
</comment>
<accession>A0ABY6MQ83</accession>
<evidence type="ECO:0000256" key="4">
    <source>
        <dbReference type="ARBA" id="ARBA00022481"/>
    </source>
</evidence>
<reference evidence="13" key="1">
    <citation type="submission" date="2022-10" db="EMBL/GenBank/DDBJ databases">
        <title>Complete genome sequence of Schlegelella aquatica LMG 23380.</title>
        <authorList>
            <person name="Musilova J."/>
            <person name="Kourilova X."/>
            <person name="Bezdicek M."/>
            <person name="Hermankova K."/>
            <person name="Obruca S."/>
            <person name="Sedlar K."/>
        </authorList>
    </citation>
    <scope>NUCLEOTIDE SEQUENCE</scope>
    <source>
        <strain evidence="13">LMG 23380</strain>
    </source>
</reference>
<evidence type="ECO:0000259" key="12">
    <source>
        <dbReference type="Pfam" id="PF12019"/>
    </source>
</evidence>
<keyword evidence="4" id="KW-0488">Methylation</keyword>
<evidence type="ECO:0000256" key="7">
    <source>
        <dbReference type="ARBA" id="ARBA00022989"/>
    </source>
</evidence>
<evidence type="ECO:0000256" key="3">
    <source>
        <dbReference type="ARBA" id="ARBA00022475"/>
    </source>
</evidence>